<dbReference type="EMBL" id="AP021861">
    <property type="protein sequence ID" value="BBO30645.1"/>
    <property type="molecule type" value="Genomic_DNA"/>
</dbReference>
<dbReference type="Proteomes" id="UP000326837">
    <property type="component" value="Chromosome"/>
</dbReference>
<protein>
    <submittedName>
        <fullName evidence="1">Uncharacterized protein</fullName>
    </submittedName>
</protein>
<sequence>MSRRVEVAMRFLAPLKFFRNAHHRNALRQMAIRLMSRFAI</sequence>
<evidence type="ECO:0000313" key="2">
    <source>
        <dbReference type="Proteomes" id="UP000326837"/>
    </source>
</evidence>
<keyword evidence="2" id="KW-1185">Reference proteome</keyword>
<accession>A0A5K7X2T0</accession>
<organism evidence="1 2">
    <name type="scientific">Lacipirellula parvula</name>
    <dbReference type="NCBI Taxonomy" id="2650471"/>
    <lineage>
        <taxon>Bacteria</taxon>
        <taxon>Pseudomonadati</taxon>
        <taxon>Planctomycetota</taxon>
        <taxon>Planctomycetia</taxon>
        <taxon>Pirellulales</taxon>
        <taxon>Lacipirellulaceae</taxon>
        <taxon>Lacipirellula</taxon>
    </lineage>
</organism>
<proteinExistence type="predicted"/>
<dbReference type="KEGG" id="lpav:PLANPX_0257"/>
<evidence type="ECO:0000313" key="1">
    <source>
        <dbReference type="EMBL" id="BBO30645.1"/>
    </source>
</evidence>
<gene>
    <name evidence="1" type="ORF">PLANPX_0257</name>
</gene>
<name>A0A5K7X2T0_9BACT</name>
<reference evidence="2" key="1">
    <citation type="submission" date="2019-10" db="EMBL/GenBank/DDBJ databases">
        <title>Lacipirellula parvula gen. nov., sp. nov., representing a lineage of planctomycetes widespread in freshwater anoxic habitats, and description of the family Lacipirellulaceae.</title>
        <authorList>
            <person name="Dedysh S.N."/>
            <person name="Kulichevskaya I.S."/>
            <person name="Beletsky A.V."/>
            <person name="Rakitin A.L."/>
            <person name="Mardanov A.V."/>
            <person name="Ivanova A.A."/>
            <person name="Saltykova V.X."/>
            <person name="Rijpstra W.I.C."/>
            <person name="Sinninghe Damste J.S."/>
            <person name="Ravin N.V."/>
        </authorList>
    </citation>
    <scope>NUCLEOTIDE SEQUENCE [LARGE SCALE GENOMIC DNA]</scope>
    <source>
        <strain evidence="2">PX69</strain>
    </source>
</reference>
<dbReference type="AlphaFoldDB" id="A0A5K7X2T0"/>